<evidence type="ECO:0008006" key="4">
    <source>
        <dbReference type="Google" id="ProtNLM"/>
    </source>
</evidence>
<evidence type="ECO:0000313" key="3">
    <source>
        <dbReference type="Proteomes" id="UP000824108"/>
    </source>
</evidence>
<dbReference type="PROSITE" id="PS51257">
    <property type="entry name" value="PROKAR_LIPOPROTEIN"/>
    <property type="match status" value="1"/>
</dbReference>
<feature type="chain" id="PRO_5039351605" description="DUF4906 domain-containing protein" evidence="1">
    <location>
        <begin position="21"/>
        <end position="743"/>
    </location>
</feature>
<evidence type="ECO:0000313" key="2">
    <source>
        <dbReference type="EMBL" id="HIZ92450.1"/>
    </source>
</evidence>
<gene>
    <name evidence="2" type="ORF">H9807_10105</name>
</gene>
<dbReference type="Proteomes" id="UP000824108">
    <property type="component" value="Unassembled WGS sequence"/>
</dbReference>
<feature type="signal peptide" evidence="1">
    <location>
        <begin position="1"/>
        <end position="20"/>
    </location>
</feature>
<dbReference type="EMBL" id="DXAV01000083">
    <property type="protein sequence ID" value="HIZ92450.1"/>
    <property type="molecule type" value="Genomic_DNA"/>
</dbReference>
<name>A0A9D2KDZ0_9BACE</name>
<proteinExistence type="predicted"/>
<protein>
    <recommendedName>
        <fullName evidence="4">DUF4906 domain-containing protein</fullName>
    </recommendedName>
</protein>
<evidence type="ECO:0000256" key="1">
    <source>
        <dbReference type="SAM" id="SignalP"/>
    </source>
</evidence>
<organism evidence="2 3">
    <name type="scientific">Candidatus Bacteroides merdavium</name>
    <dbReference type="NCBI Taxonomy" id="2838472"/>
    <lineage>
        <taxon>Bacteria</taxon>
        <taxon>Pseudomonadati</taxon>
        <taxon>Bacteroidota</taxon>
        <taxon>Bacteroidia</taxon>
        <taxon>Bacteroidales</taxon>
        <taxon>Bacteroidaceae</taxon>
        <taxon>Bacteroides</taxon>
    </lineage>
</organism>
<dbReference type="AlphaFoldDB" id="A0A9D2KDZ0"/>
<accession>A0A9D2KDZ0</accession>
<sequence length="743" mass="84585">MKKQILFIYFISAIAGIFFAACDNETPQEPIQLSNAIFITLHPKTFVVNGTSSPIQGENQIEKINAYHFIDGQLKQCFTNPHSTAENQYQIGVTEKKGTLYLLANVPKLDKITEGMYEEDFLQLPTAEGDASPKAMSGIIPIGTDATYTIDMKHGAARIDLLIKTSNVKVKNIRINHVAQQGYLFAQDVVQDVPNTSFTTISQQFDPFITESKFGLFYLHEQNNEQMTVNILTEIDGIEKTLESQLPEVIKRNHVYSLEITESENTNLHIEIKEWDSEDGVIATPDVSNVIRIDRTRSQIPSSVKITSEEDYDMVEIPYTRTELQIALNAQSEVELIPESNYQDLTIEKNPDGTYLGNNFRIRTALRHPGEEIQDAIYKIKFKHMNNAYEDKIIFRLKANENQFDGQLIFNEDFVCQFNTYIDNELGTLTPAPGKIVNVEVEDPQAPWLRITESEEKNGTFRIVAGWRPNDPEADGRPQKAKLIISDLDGNNREEYTIIRRNYGLPVTLMNGIYWCKYNSMGNPKNFEEQILVPDDPAVTAGKSVLEYLNECSAIDYIKLWKWSYQGNKPMQVVEGDQNVVHEGFVTGGISNTNQLDPYALAPSGYEMPHIEYYNRIFQEYWMYIDRSGGPYNVYTPWENNRQVFVTSGSRYDLKFGTITLPQTFHFKVFNKINGVKKESVTFYGPGAQWGESGVNHNKILFACYSANGNGWYNGTWGLQFNGGGPKDTRIVRFIKSPVEFIY</sequence>
<reference evidence="2" key="1">
    <citation type="journal article" date="2021" name="PeerJ">
        <title>Extensive microbial diversity within the chicken gut microbiome revealed by metagenomics and culture.</title>
        <authorList>
            <person name="Gilroy R."/>
            <person name="Ravi A."/>
            <person name="Getino M."/>
            <person name="Pursley I."/>
            <person name="Horton D.L."/>
            <person name="Alikhan N.F."/>
            <person name="Baker D."/>
            <person name="Gharbi K."/>
            <person name="Hall N."/>
            <person name="Watson M."/>
            <person name="Adriaenssens E.M."/>
            <person name="Foster-Nyarko E."/>
            <person name="Jarju S."/>
            <person name="Secka A."/>
            <person name="Antonio M."/>
            <person name="Oren A."/>
            <person name="Chaudhuri R.R."/>
            <person name="La Ragione R."/>
            <person name="Hildebrand F."/>
            <person name="Pallen M.J."/>
        </authorList>
    </citation>
    <scope>NUCLEOTIDE SEQUENCE</scope>
    <source>
        <strain evidence="2">CHK118-2852</strain>
    </source>
</reference>
<keyword evidence="1" id="KW-0732">Signal</keyword>
<reference evidence="2" key="2">
    <citation type="submission" date="2021-04" db="EMBL/GenBank/DDBJ databases">
        <authorList>
            <person name="Gilroy R."/>
        </authorList>
    </citation>
    <scope>NUCLEOTIDE SEQUENCE</scope>
    <source>
        <strain evidence="2">CHK118-2852</strain>
    </source>
</reference>
<comment type="caution">
    <text evidence="2">The sequence shown here is derived from an EMBL/GenBank/DDBJ whole genome shotgun (WGS) entry which is preliminary data.</text>
</comment>